<dbReference type="AlphaFoldDB" id="A0A164SMB8"/>
<evidence type="ECO:0000256" key="1">
    <source>
        <dbReference type="PROSITE-ProRule" id="PRU00042"/>
    </source>
</evidence>
<feature type="region of interest" description="Disordered" evidence="2">
    <location>
        <begin position="158"/>
        <end position="191"/>
    </location>
</feature>
<feature type="region of interest" description="Disordered" evidence="2">
    <location>
        <begin position="320"/>
        <end position="400"/>
    </location>
</feature>
<feature type="compositionally biased region" description="Low complexity" evidence="2">
    <location>
        <begin position="330"/>
        <end position="342"/>
    </location>
</feature>
<protein>
    <recommendedName>
        <fullName evidence="3">C2H2-type domain-containing protein</fullName>
    </recommendedName>
</protein>
<feature type="region of interest" description="Disordered" evidence="2">
    <location>
        <begin position="582"/>
        <end position="613"/>
    </location>
</feature>
<sequence length="666" mass="74306">MDAAPEGEAKCAHINFWPDKDRSARKSGTRCGSRFQSTLSMTNFSDPHAHDAAVMFATYTNFKDSRFGQFNSQDGGVQESVHRVYSQYASIKTFNEGVHASWTEPQDVISTYLVDSPIDVSSMSTPDLSRATTPGSRDYTPFAMDYFPHPYAASEATGISQPPLPYSSHAPSTIHATSPSDSFPPSTITPFGGDYHSAQDFGLASFDESGPETHDQPDLFSEVEGFVGFGFAEDTDTMYLGTVDANVGATQGDVGVDLSAHLVNHASADNYEDIFDELFTSEPSTPPMSSVKAEDMKPIVIPSLLPVQLSQPRIEVASSDHEMDFEQDTPSSPSSDSSFPSPRVTRQKAKQTTKSTKVTQSQKRRRGRVPIKDRHVEASTSVSRSLDFDEDDREIPSPTDSTVEKKFWPYRLSNRTIQELRARDIPEHWFYRRQYGPCRWRVDGKPCGSDGEQKSRATASGDHGRHLEKHVNQTLKIRVPCKHKKTCGKDFSREDAAKRHMRICHGSKAKARNNFTCIRKTPPGSMAMYPPRKNYVMCHRVPRLPIEYSRHLAIFHEIPSTRASRVVQVQVQAQVQAQSELRERLPAQPEPRAQERLPAQPQPQAPRPQVRASAPPGAVLVRTYIVIRESATYSPPCVKAEYDRIRYRVVVHGGVGAQQKLGVENY</sequence>
<keyword evidence="1" id="KW-0863">Zinc-finger</keyword>
<dbReference type="EMBL" id="KV419414">
    <property type="protein sequence ID" value="KZS91624.1"/>
    <property type="molecule type" value="Genomic_DNA"/>
</dbReference>
<keyword evidence="1" id="KW-0862">Zinc</keyword>
<evidence type="ECO:0000259" key="3">
    <source>
        <dbReference type="PROSITE" id="PS50157"/>
    </source>
</evidence>
<keyword evidence="5" id="KW-1185">Reference proteome</keyword>
<accession>A0A164SMB8</accession>
<keyword evidence="1" id="KW-0479">Metal-binding</keyword>
<dbReference type="PROSITE" id="PS50157">
    <property type="entry name" value="ZINC_FINGER_C2H2_2"/>
    <property type="match status" value="1"/>
</dbReference>
<reference evidence="4 5" key="1">
    <citation type="journal article" date="2016" name="Mol. Biol. Evol.">
        <title>Comparative Genomics of Early-Diverging Mushroom-Forming Fungi Provides Insights into the Origins of Lignocellulose Decay Capabilities.</title>
        <authorList>
            <person name="Nagy L.G."/>
            <person name="Riley R."/>
            <person name="Tritt A."/>
            <person name="Adam C."/>
            <person name="Daum C."/>
            <person name="Floudas D."/>
            <person name="Sun H."/>
            <person name="Yadav J.S."/>
            <person name="Pangilinan J."/>
            <person name="Larsson K.H."/>
            <person name="Matsuura K."/>
            <person name="Barry K."/>
            <person name="Labutti K."/>
            <person name="Kuo R."/>
            <person name="Ohm R.A."/>
            <person name="Bhattacharya S.S."/>
            <person name="Shirouzu T."/>
            <person name="Yoshinaga Y."/>
            <person name="Martin F.M."/>
            <person name="Grigoriev I.V."/>
            <person name="Hibbett D.S."/>
        </authorList>
    </citation>
    <scope>NUCLEOTIDE SEQUENCE [LARGE SCALE GENOMIC DNA]</scope>
    <source>
        <strain evidence="4 5">HHB9708</strain>
    </source>
</reference>
<evidence type="ECO:0000256" key="2">
    <source>
        <dbReference type="SAM" id="MobiDB-lite"/>
    </source>
</evidence>
<dbReference type="OrthoDB" id="8922241at2759"/>
<organism evidence="4 5">
    <name type="scientific">Sistotremastrum niveocremeum HHB9708</name>
    <dbReference type="NCBI Taxonomy" id="1314777"/>
    <lineage>
        <taxon>Eukaryota</taxon>
        <taxon>Fungi</taxon>
        <taxon>Dikarya</taxon>
        <taxon>Basidiomycota</taxon>
        <taxon>Agaricomycotina</taxon>
        <taxon>Agaricomycetes</taxon>
        <taxon>Sistotremastrales</taxon>
        <taxon>Sistotremastraceae</taxon>
        <taxon>Sertulicium</taxon>
        <taxon>Sertulicium niveocremeum</taxon>
    </lineage>
</organism>
<dbReference type="InterPro" id="IPR013087">
    <property type="entry name" value="Znf_C2H2_type"/>
</dbReference>
<proteinExistence type="predicted"/>
<name>A0A164SMB8_9AGAM</name>
<feature type="domain" description="C2H2-type" evidence="3">
    <location>
        <begin position="479"/>
        <end position="510"/>
    </location>
</feature>
<feature type="region of interest" description="Disordered" evidence="2">
    <location>
        <begin position="446"/>
        <end position="466"/>
    </location>
</feature>
<evidence type="ECO:0000313" key="5">
    <source>
        <dbReference type="Proteomes" id="UP000076722"/>
    </source>
</evidence>
<gene>
    <name evidence="4" type="ORF">SISNIDRAFT_467557</name>
</gene>
<feature type="compositionally biased region" description="Polar residues" evidence="2">
    <location>
        <begin position="169"/>
        <end position="189"/>
    </location>
</feature>
<feature type="compositionally biased region" description="Low complexity" evidence="2">
    <location>
        <begin position="352"/>
        <end position="361"/>
    </location>
</feature>
<dbReference type="Proteomes" id="UP000076722">
    <property type="component" value="Unassembled WGS sequence"/>
</dbReference>
<dbReference type="GO" id="GO:0008270">
    <property type="term" value="F:zinc ion binding"/>
    <property type="evidence" value="ECO:0007669"/>
    <property type="project" value="UniProtKB-KW"/>
</dbReference>
<evidence type="ECO:0000313" key="4">
    <source>
        <dbReference type="EMBL" id="KZS91624.1"/>
    </source>
</evidence>